<accession>A1BGG7</accession>
<dbReference type="AlphaFoldDB" id="A1BGG7"/>
<dbReference type="eggNOG" id="COG1708">
    <property type="taxonomic scope" value="Bacteria"/>
</dbReference>
<gene>
    <name evidence="1" type="ordered locus">Cpha266_1466</name>
</gene>
<name>A1BGG7_CHLPD</name>
<organism evidence="1 2">
    <name type="scientific">Chlorobium phaeobacteroides (strain DSM 266 / SMG 266 / 2430)</name>
    <dbReference type="NCBI Taxonomy" id="290317"/>
    <lineage>
        <taxon>Bacteria</taxon>
        <taxon>Pseudomonadati</taxon>
        <taxon>Chlorobiota</taxon>
        <taxon>Chlorobiia</taxon>
        <taxon>Chlorobiales</taxon>
        <taxon>Chlorobiaceae</taxon>
        <taxon>Chlorobium/Pelodictyon group</taxon>
        <taxon>Chlorobium</taxon>
    </lineage>
</organism>
<dbReference type="InterPro" id="IPR043519">
    <property type="entry name" value="NT_sf"/>
</dbReference>
<protein>
    <recommendedName>
        <fullName evidence="3">Polymerase nucleotidyl transferase domain-containing protein</fullName>
    </recommendedName>
</protein>
<dbReference type="Proteomes" id="UP000008701">
    <property type="component" value="Chromosome"/>
</dbReference>
<dbReference type="SUPFAM" id="SSF81301">
    <property type="entry name" value="Nucleotidyltransferase"/>
    <property type="match status" value="1"/>
</dbReference>
<dbReference type="EMBL" id="CP000492">
    <property type="protein sequence ID" value="ABL65494.1"/>
    <property type="molecule type" value="Genomic_DNA"/>
</dbReference>
<dbReference type="KEGG" id="cph:Cpha266_1466"/>
<dbReference type="RefSeq" id="WP_011745308.1">
    <property type="nucleotide sequence ID" value="NC_008639.1"/>
</dbReference>
<keyword evidence="2" id="KW-1185">Reference proteome</keyword>
<reference evidence="1 2" key="1">
    <citation type="submission" date="2006-12" db="EMBL/GenBank/DDBJ databases">
        <title>Complete sequence of Chlorobium phaeobacteroides DSM 266.</title>
        <authorList>
            <consortium name="US DOE Joint Genome Institute"/>
            <person name="Copeland A."/>
            <person name="Lucas S."/>
            <person name="Lapidus A."/>
            <person name="Barry K."/>
            <person name="Detter J.C."/>
            <person name="Glavina del Rio T."/>
            <person name="Hammon N."/>
            <person name="Israni S."/>
            <person name="Pitluck S."/>
            <person name="Goltsman E."/>
            <person name="Schmutz J."/>
            <person name="Larimer F."/>
            <person name="Land M."/>
            <person name="Hauser L."/>
            <person name="Mikhailova N."/>
            <person name="Li T."/>
            <person name="Overmann J."/>
            <person name="Bryant D.A."/>
            <person name="Richardson P."/>
        </authorList>
    </citation>
    <scope>NUCLEOTIDE SEQUENCE [LARGE SCALE GENOMIC DNA]</scope>
    <source>
        <strain evidence="1 2">DSM 266</strain>
    </source>
</reference>
<evidence type="ECO:0000313" key="2">
    <source>
        <dbReference type="Proteomes" id="UP000008701"/>
    </source>
</evidence>
<dbReference type="OrthoDB" id="9803106at2"/>
<dbReference type="STRING" id="290317.Cpha266_1466"/>
<evidence type="ECO:0000313" key="1">
    <source>
        <dbReference type="EMBL" id="ABL65494.1"/>
    </source>
</evidence>
<dbReference type="HOGENOM" id="CLU_2859540_0_0_10"/>
<proteinExistence type="predicted"/>
<sequence>MKYRLKDSIIAQINGVPGCYRQVAKAIRYGSGSKGNDKTGSDMDLRLEGGHDPDLRVLYHIMDD</sequence>
<evidence type="ECO:0008006" key="3">
    <source>
        <dbReference type="Google" id="ProtNLM"/>
    </source>
</evidence>